<feature type="domain" description="DNA/RNA non-specific endonuclease/pyrophosphatase/phosphodiesterase" evidence="3">
    <location>
        <begin position="50"/>
        <end position="268"/>
    </location>
</feature>
<dbReference type="PANTHER" id="PTHR21472">
    <property type="entry name" value="ENDONUCLEASE DOMAIN-CONTAINING 1 PROTEIN ENDOD1"/>
    <property type="match status" value="1"/>
</dbReference>
<reference evidence="4" key="2">
    <citation type="submission" date="2025-08" db="UniProtKB">
        <authorList>
            <consortium name="Ensembl"/>
        </authorList>
    </citation>
    <scope>IDENTIFICATION</scope>
</reference>
<dbReference type="SMART" id="SM00892">
    <property type="entry name" value="Endonuclease_NS"/>
    <property type="match status" value="1"/>
</dbReference>
<dbReference type="RefSeq" id="XP_028826081.1">
    <property type="nucleotide sequence ID" value="XM_028970248.1"/>
</dbReference>
<reference evidence="4" key="3">
    <citation type="submission" date="2025-09" db="UniProtKB">
        <authorList>
            <consortium name="Ensembl"/>
        </authorList>
    </citation>
    <scope>IDENTIFICATION</scope>
</reference>
<feature type="chain" id="PRO_5044191111" description="Endonuclease domain-containing 1 protein-like" evidence="1">
    <location>
        <begin position="19"/>
        <end position="289"/>
    </location>
</feature>
<dbReference type="SUPFAM" id="SSF54060">
    <property type="entry name" value="His-Me finger endonucleases"/>
    <property type="match status" value="1"/>
</dbReference>
<evidence type="ECO:0000313" key="5">
    <source>
        <dbReference type="Proteomes" id="UP000694580"/>
    </source>
</evidence>
<dbReference type="SMART" id="SM00477">
    <property type="entry name" value="NUC"/>
    <property type="match status" value="1"/>
</dbReference>
<evidence type="ECO:0000313" key="4">
    <source>
        <dbReference type="Ensembl" id="ENSDCDP00010000454.1"/>
    </source>
</evidence>
<gene>
    <name evidence="4" type="primary">LOC114784681</name>
</gene>
<feature type="domain" description="ENPP1-3/EXOG-like endonuclease/phosphodiesterase" evidence="2">
    <location>
        <begin position="51"/>
        <end position="257"/>
    </location>
</feature>
<dbReference type="GO" id="GO:0016787">
    <property type="term" value="F:hydrolase activity"/>
    <property type="evidence" value="ECO:0007669"/>
    <property type="project" value="InterPro"/>
</dbReference>
<feature type="signal peptide" evidence="1">
    <location>
        <begin position="1"/>
        <end position="18"/>
    </location>
</feature>
<dbReference type="Ensembl" id="ENSDCDT00010000467.1">
    <property type="protein sequence ID" value="ENSDCDP00010000454.1"/>
    <property type="gene ID" value="ENSDCDG00010000237.1"/>
</dbReference>
<dbReference type="InterPro" id="IPR039015">
    <property type="entry name" value="ENDOD1"/>
</dbReference>
<name>A0AAY3ZVN8_9TELE</name>
<reference evidence="4 5" key="1">
    <citation type="submission" date="2020-06" db="EMBL/GenBank/DDBJ databases">
        <authorList>
            <consortium name="Wellcome Sanger Institute Data Sharing"/>
        </authorList>
    </citation>
    <scope>NUCLEOTIDE SEQUENCE [LARGE SCALE GENOMIC DNA]</scope>
</reference>
<accession>A0AAY3ZVN8</accession>
<dbReference type="PANTHER" id="PTHR21472:SF18">
    <property type="entry name" value="ENDONUCLEASE DOMAIN-CONTAINING 1 PROTEIN"/>
    <property type="match status" value="1"/>
</dbReference>
<protein>
    <recommendedName>
        <fullName evidence="6">Endonuclease domain-containing 1 protein-like</fullName>
    </recommendedName>
</protein>
<proteinExistence type="predicted"/>
<dbReference type="InterPro" id="IPR020821">
    <property type="entry name" value="ENPP1-3/EXOG-like_nuc-like"/>
</dbReference>
<evidence type="ECO:0000259" key="2">
    <source>
        <dbReference type="SMART" id="SM00477"/>
    </source>
</evidence>
<sequence length="289" mass="32763">MIYLASVVLAVSLSVGLGDVGDFSPCLNLFHRSWPPKVIGGTPICQRYENRFHFATLYGRQRRSPWFSAYIFSPPAGKRPRADWMFEPQLASSRADGNMVPFPPGPVDQNVVESQAVDDDYKNSRFTRGHLNPSLHHTDHRDRVATFTLTNIVPQRPESNDGPWASLEGHVSNVLTKYCQGPSYIVTGIIPYVRDRWLKNRVAIPEYMWSAYCCLNHSRNLPENLTDTFPTFAAIGRNDPNSTEEIVPVDRSKKKQAGYDVRAMPLVELEEHLARRFGTEVSVFHERCA</sequence>
<evidence type="ECO:0008006" key="6">
    <source>
        <dbReference type="Google" id="ProtNLM"/>
    </source>
</evidence>
<dbReference type="GO" id="GO:0003676">
    <property type="term" value="F:nucleic acid binding"/>
    <property type="evidence" value="ECO:0007669"/>
    <property type="project" value="InterPro"/>
</dbReference>
<dbReference type="Proteomes" id="UP000694580">
    <property type="component" value="Chromosome 2"/>
</dbReference>
<organism evidence="4 5">
    <name type="scientific">Denticeps clupeoides</name>
    <name type="common">denticle herring</name>
    <dbReference type="NCBI Taxonomy" id="299321"/>
    <lineage>
        <taxon>Eukaryota</taxon>
        <taxon>Metazoa</taxon>
        <taxon>Chordata</taxon>
        <taxon>Craniata</taxon>
        <taxon>Vertebrata</taxon>
        <taxon>Euteleostomi</taxon>
        <taxon>Actinopterygii</taxon>
        <taxon>Neopterygii</taxon>
        <taxon>Teleostei</taxon>
        <taxon>Clupei</taxon>
        <taxon>Clupeiformes</taxon>
        <taxon>Denticipitoidei</taxon>
        <taxon>Denticipitidae</taxon>
        <taxon>Denticeps</taxon>
    </lineage>
</organism>
<dbReference type="InterPro" id="IPR044929">
    <property type="entry name" value="DNA/RNA_non-sp_Endonuclease_sf"/>
</dbReference>
<dbReference type="InterPro" id="IPR044925">
    <property type="entry name" value="His-Me_finger_sf"/>
</dbReference>
<evidence type="ECO:0000256" key="1">
    <source>
        <dbReference type="SAM" id="SignalP"/>
    </source>
</evidence>
<dbReference type="AlphaFoldDB" id="A0AAY3ZVN8"/>
<keyword evidence="1" id="KW-0732">Signal</keyword>
<dbReference type="Gene3D" id="3.40.570.10">
    <property type="entry name" value="Extracellular Endonuclease, subunit A"/>
    <property type="match status" value="1"/>
</dbReference>
<dbReference type="InterPro" id="IPR001604">
    <property type="entry name" value="Endo_G_ENPP1-like_dom"/>
</dbReference>
<dbReference type="GeneTree" id="ENSGT01030000234592"/>
<dbReference type="Pfam" id="PF01223">
    <property type="entry name" value="Endonuclease_NS"/>
    <property type="match status" value="1"/>
</dbReference>
<dbReference type="GO" id="GO:0046872">
    <property type="term" value="F:metal ion binding"/>
    <property type="evidence" value="ECO:0007669"/>
    <property type="project" value="InterPro"/>
</dbReference>
<keyword evidence="5" id="KW-1185">Reference proteome</keyword>
<evidence type="ECO:0000259" key="3">
    <source>
        <dbReference type="SMART" id="SM00892"/>
    </source>
</evidence>
<dbReference type="GeneID" id="114784681"/>